<reference evidence="2 3" key="1">
    <citation type="journal article" date="2012" name="Nature">
        <title>Repeated polyploidization of Gossypium genomes and the evolution of spinnable cotton fibres.</title>
        <authorList>
            <person name="Paterson A.H."/>
            <person name="Wendel J.F."/>
            <person name="Gundlach H."/>
            <person name="Guo H."/>
            <person name="Jenkins J."/>
            <person name="Jin D."/>
            <person name="Llewellyn D."/>
            <person name="Showmaker K.C."/>
            <person name="Shu S."/>
            <person name="Udall J."/>
            <person name="Yoo M.J."/>
            <person name="Byers R."/>
            <person name="Chen W."/>
            <person name="Doron-Faigenboim A."/>
            <person name="Duke M.V."/>
            <person name="Gong L."/>
            <person name="Grimwood J."/>
            <person name="Grover C."/>
            <person name="Grupp K."/>
            <person name="Hu G."/>
            <person name="Lee T.H."/>
            <person name="Li J."/>
            <person name="Lin L."/>
            <person name="Liu T."/>
            <person name="Marler B.S."/>
            <person name="Page J.T."/>
            <person name="Roberts A.W."/>
            <person name="Romanel E."/>
            <person name="Sanders W.S."/>
            <person name="Szadkowski E."/>
            <person name="Tan X."/>
            <person name="Tang H."/>
            <person name="Xu C."/>
            <person name="Wang J."/>
            <person name="Wang Z."/>
            <person name="Zhang D."/>
            <person name="Zhang L."/>
            <person name="Ashrafi H."/>
            <person name="Bedon F."/>
            <person name="Bowers J.E."/>
            <person name="Brubaker C.L."/>
            <person name="Chee P.W."/>
            <person name="Das S."/>
            <person name="Gingle A.R."/>
            <person name="Haigler C.H."/>
            <person name="Harker D."/>
            <person name="Hoffmann L.V."/>
            <person name="Hovav R."/>
            <person name="Jones D.C."/>
            <person name="Lemke C."/>
            <person name="Mansoor S."/>
            <person name="ur Rahman M."/>
            <person name="Rainville L.N."/>
            <person name="Rambani A."/>
            <person name="Reddy U.K."/>
            <person name="Rong J.K."/>
            <person name="Saranga Y."/>
            <person name="Scheffler B.E."/>
            <person name="Scheffler J.A."/>
            <person name="Stelly D.M."/>
            <person name="Triplett B.A."/>
            <person name="Van Deynze A."/>
            <person name="Vaslin M.F."/>
            <person name="Waghmare V.N."/>
            <person name="Walford S.A."/>
            <person name="Wright R.J."/>
            <person name="Zaki E.A."/>
            <person name="Zhang T."/>
            <person name="Dennis E.S."/>
            <person name="Mayer K.F."/>
            <person name="Peterson D.G."/>
            <person name="Rokhsar D.S."/>
            <person name="Wang X."/>
            <person name="Schmutz J."/>
        </authorList>
    </citation>
    <scope>NUCLEOTIDE SEQUENCE [LARGE SCALE GENOMIC DNA]</scope>
</reference>
<feature type="region of interest" description="Disordered" evidence="1">
    <location>
        <begin position="51"/>
        <end position="70"/>
    </location>
</feature>
<keyword evidence="3" id="KW-1185">Reference proteome</keyword>
<proteinExistence type="predicted"/>
<accession>A0A0D2QZP2</accession>
<organism evidence="2 3">
    <name type="scientific">Gossypium raimondii</name>
    <name type="common">Peruvian cotton</name>
    <name type="synonym">Gossypium klotzschianum subsp. raimondii</name>
    <dbReference type="NCBI Taxonomy" id="29730"/>
    <lineage>
        <taxon>Eukaryota</taxon>
        <taxon>Viridiplantae</taxon>
        <taxon>Streptophyta</taxon>
        <taxon>Embryophyta</taxon>
        <taxon>Tracheophyta</taxon>
        <taxon>Spermatophyta</taxon>
        <taxon>Magnoliopsida</taxon>
        <taxon>eudicotyledons</taxon>
        <taxon>Gunneridae</taxon>
        <taxon>Pentapetalae</taxon>
        <taxon>rosids</taxon>
        <taxon>malvids</taxon>
        <taxon>Malvales</taxon>
        <taxon>Malvaceae</taxon>
        <taxon>Malvoideae</taxon>
        <taxon>Gossypium</taxon>
    </lineage>
</organism>
<gene>
    <name evidence="2" type="ORF">B456_004G056500</name>
</gene>
<dbReference type="eggNOG" id="ENOG502T2CS">
    <property type="taxonomic scope" value="Eukaryota"/>
</dbReference>
<evidence type="ECO:0000313" key="2">
    <source>
        <dbReference type="EMBL" id="KJB22596.1"/>
    </source>
</evidence>
<dbReference type="EMBL" id="CM001743">
    <property type="protein sequence ID" value="KJB22596.1"/>
    <property type="molecule type" value="Genomic_DNA"/>
</dbReference>
<dbReference type="Gramene" id="KJB22596">
    <property type="protein sequence ID" value="KJB22596"/>
    <property type="gene ID" value="B456_004G056500"/>
</dbReference>
<dbReference type="AlphaFoldDB" id="A0A0D2QZP2"/>
<sequence>MYKLLEMGLPFTFSMENPSILLLTDNSQFSGHCITNHFQCISPVIHLLPVPKEERRSSSPMVTKNDGKKQ</sequence>
<dbReference type="Proteomes" id="UP000032304">
    <property type="component" value="Chromosome 4"/>
</dbReference>
<protein>
    <submittedName>
        <fullName evidence="2">Uncharacterized protein</fullName>
    </submittedName>
</protein>
<name>A0A0D2QZP2_GOSRA</name>
<evidence type="ECO:0000256" key="1">
    <source>
        <dbReference type="SAM" id="MobiDB-lite"/>
    </source>
</evidence>
<evidence type="ECO:0000313" key="3">
    <source>
        <dbReference type="Proteomes" id="UP000032304"/>
    </source>
</evidence>